<dbReference type="InterPro" id="IPR036890">
    <property type="entry name" value="HATPase_C_sf"/>
</dbReference>
<evidence type="ECO:0000259" key="6">
    <source>
        <dbReference type="PROSITE" id="PS50885"/>
    </source>
</evidence>
<dbReference type="PROSITE" id="PS50885">
    <property type="entry name" value="HAMP"/>
    <property type="match status" value="1"/>
</dbReference>
<dbReference type="GO" id="GO:0016301">
    <property type="term" value="F:kinase activity"/>
    <property type="evidence" value="ECO:0007669"/>
    <property type="project" value="UniProtKB-KW"/>
</dbReference>
<feature type="domain" description="HAMP" evidence="6">
    <location>
        <begin position="311"/>
        <end position="363"/>
    </location>
</feature>
<dbReference type="Gene3D" id="6.10.340.10">
    <property type="match status" value="1"/>
</dbReference>
<evidence type="ECO:0000313" key="8">
    <source>
        <dbReference type="Proteomes" id="UP001652432"/>
    </source>
</evidence>
<keyword evidence="5" id="KW-0472">Membrane</keyword>
<gene>
    <name evidence="7" type="ORF">OCV77_13365</name>
</gene>
<dbReference type="SUPFAM" id="SSF55874">
    <property type="entry name" value="ATPase domain of HSP90 chaperone/DNA topoisomerase II/histidine kinase"/>
    <property type="match status" value="1"/>
</dbReference>
<accession>A0ABT2T5D4</accession>
<dbReference type="InterPro" id="IPR003660">
    <property type="entry name" value="HAMP_dom"/>
</dbReference>
<comment type="caution">
    <text evidence="7">The sequence shown here is derived from an EMBL/GenBank/DDBJ whole genome shotgun (WGS) entry which is preliminary data.</text>
</comment>
<dbReference type="CDD" id="cd06225">
    <property type="entry name" value="HAMP"/>
    <property type="match status" value="1"/>
</dbReference>
<dbReference type="SUPFAM" id="SSF158472">
    <property type="entry name" value="HAMP domain-like"/>
    <property type="match status" value="1"/>
</dbReference>
<dbReference type="RefSeq" id="WP_262575506.1">
    <property type="nucleotide sequence ID" value="NZ_JAOQKJ010000012.1"/>
</dbReference>
<sequence length="581" mass="68071">MKKAKKSMKRKMLVPICGILIGVLVLTGIITYRYFWDVLKEKGISDDQKNLEQAGQQINYVGEELEYFTRMLLMDEEIQQYITTQYYEDAFDEVFTVLQIRERLIWYTFMREDVKDILLNMPEKDVIWSLEKDKDRSAMEVQTEWYREFKEEKQSGFSKSHKNALNEGNEYISYVYPFVSYYMPKRPLGDLIVDLDRKSFDDILNLTAKEYDAFYWILDDKDILYKQDETGKKVNISDVVTKENEKSKCYVLNEKDGYWIIYQIPKYGWKLVAFTGNERISDRLDYLKSFFLASIFLGVLLVLIVMVPMISKIAKPIQDLSEEMNKVSKGDFQAHFQADNYMELTVMSNSFNYMVSELNAYIKRIERTEAARFEMEEKLLLSQVNPHFIYNVLNTVIFLARKGKNQEVVEVTDSFIHLLRDAVRPGKADMFATISQEIDILEHYLKIQEYRYQDAYQVILDVEEETLQATVPRTILQPLVENAIIHGILSDEKETGIVRVCIKDCQDHILMEVEDNGTGMEEKRMQAFQMGVKMDGGDSKMKSIGIPNILSRLRYLYGDRTRFIMSKSEMGGVLIHIEIPK</sequence>
<feature type="transmembrane region" description="Helical" evidence="5">
    <location>
        <begin position="290"/>
        <end position="310"/>
    </location>
</feature>
<proteinExistence type="predicted"/>
<evidence type="ECO:0000313" key="7">
    <source>
        <dbReference type="EMBL" id="MCU6745462.1"/>
    </source>
</evidence>
<dbReference type="PANTHER" id="PTHR34220">
    <property type="entry name" value="SENSOR HISTIDINE KINASE YPDA"/>
    <property type="match status" value="1"/>
</dbReference>
<evidence type="ECO:0000256" key="2">
    <source>
        <dbReference type="ARBA" id="ARBA00022553"/>
    </source>
</evidence>
<dbReference type="SMART" id="SM00304">
    <property type="entry name" value="HAMP"/>
    <property type="match status" value="1"/>
</dbReference>
<dbReference type="EMBL" id="JAOQKJ010000012">
    <property type="protein sequence ID" value="MCU6745462.1"/>
    <property type="molecule type" value="Genomic_DNA"/>
</dbReference>
<dbReference type="Proteomes" id="UP001652432">
    <property type="component" value="Unassembled WGS sequence"/>
</dbReference>
<dbReference type="PANTHER" id="PTHR34220:SF7">
    <property type="entry name" value="SENSOR HISTIDINE KINASE YPDA"/>
    <property type="match status" value="1"/>
</dbReference>
<keyword evidence="5" id="KW-1133">Transmembrane helix</keyword>
<dbReference type="InterPro" id="IPR003594">
    <property type="entry name" value="HATPase_dom"/>
</dbReference>
<keyword evidence="4 7" id="KW-0418">Kinase</keyword>
<protein>
    <submittedName>
        <fullName evidence="7">Histidine kinase</fullName>
    </submittedName>
</protein>
<name>A0ABT2T5D4_9FIRM</name>
<comment type="subcellular location">
    <subcellularLocation>
        <location evidence="1">Membrane</location>
    </subcellularLocation>
</comment>
<evidence type="ECO:0000256" key="5">
    <source>
        <dbReference type="SAM" id="Phobius"/>
    </source>
</evidence>
<reference evidence="7 8" key="1">
    <citation type="journal article" date="2021" name="ISME Commun">
        <title>Automated analysis of genomic sequences facilitates high-throughput and comprehensive description of bacteria.</title>
        <authorList>
            <person name="Hitch T.C.A."/>
        </authorList>
    </citation>
    <scope>NUCLEOTIDE SEQUENCE [LARGE SCALE GENOMIC DNA]</scope>
    <source>
        <strain evidence="7 8">Sanger_18</strain>
    </source>
</reference>
<organism evidence="7 8">
    <name type="scientific">Suilimivivens aceti</name>
    <dbReference type="NCBI Taxonomy" id="2981774"/>
    <lineage>
        <taxon>Bacteria</taxon>
        <taxon>Bacillati</taxon>
        <taxon>Bacillota</taxon>
        <taxon>Clostridia</taxon>
        <taxon>Lachnospirales</taxon>
        <taxon>Lachnospiraceae</taxon>
        <taxon>Suilimivivens</taxon>
    </lineage>
</organism>
<keyword evidence="5" id="KW-0812">Transmembrane</keyword>
<keyword evidence="3" id="KW-0808">Transferase</keyword>
<dbReference type="Gene3D" id="3.30.565.10">
    <property type="entry name" value="Histidine kinase-like ATPase, C-terminal domain"/>
    <property type="match status" value="1"/>
</dbReference>
<dbReference type="Pfam" id="PF06580">
    <property type="entry name" value="His_kinase"/>
    <property type="match status" value="1"/>
</dbReference>
<keyword evidence="2" id="KW-0597">Phosphoprotein</keyword>
<evidence type="ECO:0000256" key="1">
    <source>
        <dbReference type="ARBA" id="ARBA00004370"/>
    </source>
</evidence>
<evidence type="ECO:0000256" key="3">
    <source>
        <dbReference type="ARBA" id="ARBA00022679"/>
    </source>
</evidence>
<evidence type="ECO:0000256" key="4">
    <source>
        <dbReference type="ARBA" id="ARBA00022777"/>
    </source>
</evidence>
<dbReference type="InterPro" id="IPR050640">
    <property type="entry name" value="Bact_2-comp_sensor_kinase"/>
</dbReference>
<feature type="transmembrane region" description="Helical" evidence="5">
    <location>
        <begin position="12"/>
        <end position="36"/>
    </location>
</feature>
<dbReference type="Pfam" id="PF02518">
    <property type="entry name" value="HATPase_c"/>
    <property type="match status" value="1"/>
</dbReference>
<keyword evidence="8" id="KW-1185">Reference proteome</keyword>
<dbReference type="InterPro" id="IPR010559">
    <property type="entry name" value="Sig_transdc_His_kin_internal"/>
</dbReference>